<dbReference type="PANTHER" id="PTHR13009:SF22">
    <property type="entry name" value="LD43819P"/>
    <property type="match status" value="1"/>
</dbReference>
<sequence length="142" mass="15076">MEGGAATAGVSIDKQNKTTPSYTYWVRGNDPDAAPLPVPELTGTSLINPTNHLPILDPSGIGSFLVAEVAEVTRCSGDVSALNLLNGQHFAVSAFLVTVRNKKRVGYTYELTIKVKGNVACGAEKEDSQGPYRYTESSRSAS</sequence>
<dbReference type="Proteomes" id="UP000823775">
    <property type="component" value="Unassembled WGS sequence"/>
</dbReference>
<organism evidence="1 2">
    <name type="scientific">Datura stramonium</name>
    <name type="common">Jimsonweed</name>
    <name type="synonym">Common thornapple</name>
    <dbReference type="NCBI Taxonomy" id="4076"/>
    <lineage>
        <taxon>Eukaryota</taxon>
        <taxon>Viridiplantae</taxon>
        <taxon>Streptophyta</taxon>
        <taxon>Embryophyta</taxon>
        <taxon>Tracheophyta</taxon>
        <taxon>Spermatophyta</taxon>
        <taxon>Magnoliopsida</taxon>
        <taxon>eudicotyledons</taxon>
        <taxon>Gunneridae</taxon>
        <taxon>Pentapetalae</taxon>
        <taxon>asterids</taxon>
        <taxon>lamiids</taxon>
        <taxon>Solanales</taxon>
        <taxon>Solanaceae</taxon>
        <taxon>Solanoideae</taxon>
        <taxon>Datureae</taxon>
        <taxon>Datura</taxon>
    </lineage>
</organism>
<accession>A0ABS8V5J1</accession>
<comment type="caution">
    <text evidence="1">The sequence shown here is derived from an EMBL/GenBank/DDBJ whole genome shotgun (WGS) entry which is preliminary data.</text>
</comment>
<proteinExistence type="predicted"/>
<protein>
    <submittedName>
        <fullName evidence="1">Uncharacterized protein</fullName>
    </submittedName>
</protein>
<dbReference type="InterPro" id="IPR015310">
    <property type="entry name" value="AHSA1-like_N"/>
</dbReference>
<dbReference type="EMBL" id="JACEIK010003432">
    <property type="protein sequence ID" value="MCD9641692.1"/>
    <property type="molecule type" value="Genomic_DNA"/>
</dbReference>
<dbReference type="PANTHER" id="PTHR13009">
    <property type="entry name" value="HEAT SHOCK PROTEIN 90 HSP90 CO-CHAPERONE AHA-1"/>
    <property type="match status" value="1"/>
</dbReference>
<evidence type="ECO:0000313" key="2">
    <source>
        <dbReference type="Proteomes" id="UP000823775"/>
    </source>
</evidence>
<evidence type="ECO:0000313" key="1">
    <source>
        <dbReference type="EMBL" id="MCD9641692.1"/>
    </source>
</evidence>
<gene>
    <name evidence="1" type="ORF">HAX54_028080</name>
</gene>
<reference evidence="1 2" key="1">
    <citation type="journal article" date="2021" name="BMC Genomics">
        <title>Datura genome reveals duplications of psychoactive alkaloid biosynthetic genes and high mutation rate following tissue culture.</title>
        <authorList>
            <person name="Rajewski A."/>
            <person name="Carter-House D."/>
            <person name="Stajich J."/>
            <person name="Litt A."/>
        </authorList>
    </citation>
    <scope>NUCLEOTIDE SEQUENCE [LARGE SCALE GENOMIC DNA]</scope>
    <source>
        <strain evidence="1">AR-01</strain>
    </source>
</reference>
<name>A0ABS8V5J1_DATST</name>
<keyword evidence="2" id="KW-1185">Reference proteome</keyword>